<dbReference type="GO" id="GO:0008972">
    <property type="term" value="F:phosphomethylpyrimidine kinase activity"/>
    <property type="evidence" value="ECO:0007669"/>
    <property type="project" value="InterPro"/>
</dbReference>
<dbReference type="AlphaFoldDB" id="A0A6G5QJS7"/>
<sequence>MKKILIIAGSCSNGGAGLQADIKACAHFGCYSATAVTALTAENTDKIKNIVSLDPSFIADQLGMLAAEFSFDAVKIGMLFNEPIMDVVQSFLEKNSAPVVLDPVCVSKMGHKLIKDSAIERLKELMKFAAVTTPNLREADVLFGDDFTNLPCDVIVKKHIVVGKSIDTLYRKDGSVQNFETPLADPLVIIGAGCTFSSSLACLLARGESLESAIQQGKEYIYNAIITGIDTNLGVRKLLNHGVKF</sequence>
<keyword evidence="4" id="KW-0808">Transferase</keyword>
<comment type="pathway">
    <text evidence="1">Cofactor biosynthesis; thiamine diphosphate biosynthesis.</text>
</comment>
<evidence type="ECO:0000259" key="3">
    <source>
        <dbReference type="Pfam" id="PF08543"/>
    </source>
</evidence>
<evidence type="ECO:0000256" key="2">
    <source>
        <dbReference type="ARBA" id="ARBA00012135"/>
    </source>
</evidence>
<reference evidence="4 5" key="1">
    <citation type="submission" date="2016-07" db="EMBL/GenBank/DDBJ databases">
        <title>Comparative genomics of the Campylobacter concisus group.</title>
        <authorList>
            <person name="Miller W.G."/>
            <person name="Yee E."/>
            <person name="Chapman M.H."/>
            <person name="Huynh S."/>
            <person name="Bono J.L."/>
            <person name="On S.L.W."/>
            <person name="StLeger J."/>
            <person name="Foster G."/>
            <person name="Parker C.T."/>
        </authorList>
    </citation>
    <scope>NUCLEOTIDE SEQUENCE [LARGE SCALE GENOMIC DNA]</scope>
    <source>
        <strain evidence="4 5">ATCC 33238</strain>
    </source>
</reference>
<dbReference type="GO" id="GO:0005829">
    <property type="term" value="C:cytosol"/>
    <property type="evidence" value="ECO:0007669"/>
    <property type="project" value="TreeGrafter"/>
</dbReference>
<organism evidence="4 5">
    <name type="scientific">Campylobacter rectus</name>
    <name type="common">Wolinella recta</name>
    <dbReference type="NCBI Taxonomy" id="203"/>
    <lineage>
        <taxon>Bacteria</taxon>
        <taxon>Pseudomonadati</taxon>
        <taxon>Campylobacterota</taxon>
        <taxon>Epsilonproteobacteria</taxon>
        <taxon>Campylobacterales</taxon>
        <taxon>Campylobacteraceae</taxon>
        <taxon>Campylobacter</taxon>
    </lineage>
</organism>
<dbReference type="InterPro" id="IPR004399">
    <property type="entry name" value="HMP/HMP-P_kinase_dom"/>
</dbReference>
<evidence type="ECO:0000256" key="1">
    <source>
        <dbReference type="ARBA" id="ARBA00004948"/>
    </source>
</evidence>
<dbReference type="GO" id="GO:0009229">
    <property type="term" value="P:thiamine diphosphate biosynthetic process"/>
    <property type="evidence" value="ECO:0007669"/>
    <property type="project" value="UniProtKB-UniPathway"/>
</dbReference>
<dbReference type="Gene3D" id="3.40.1190.20">
    <property type="match status" value="1"/>
</dbReference>
<evidence type="ECO:0000313" key="4">
    <source>
        <dbReference type="EMBL" id="QCD45837.1"/>
    </source>
</evidence>
<dbReference type="EC" id="2.7.1.49" evidence="2"/>
<dbReference type="RefSeq" id="WP_002943034.1">
    <property type="nucleotide sequence ID" value="NZ_CP012543.1"/>
</dbReference>
<dbReference type="Proteomes" id="UP000502377">
    <property type="component" value="Chromosome"/>
</dbReference>
<dbReference type="GO" id="GO:0008902">
    <property type="term" value="F:hydroxymethylpyrimidine kinase activity"/>
    <property type="evidence" value="ECO:0007669"/>
    <property type="project" value="UniProtKB-EC"/>
</dbReference>
<evidence type="ECO:0000313" key="5">
    <source>
        <dbReference type="Proteomes" id="UP000502377"/>
    </source>
</evidence>
<name>A0A6G5QJS7_CAMRE</name>
<dbReference type="InterPro" id="IPR029056">
    <property type="entry name" value="Ribokinase-like"/>
</dbReference>
<accession>A0A6G5QJS7</accession>
<dbReference type="Pfam" id="PF08543">
    <property type="entry name" value="Phos_pyr_kin"/>
    <property type="match status" value="1"/>
</dbReference>
<dbReference type="EMBL" id="CP012543">
    <property type="protein sequence ID" value="QCD45837.1"/>
    <property type="molecule type" value="Genomic_DNA"/>
</dbReference>
<dbReference type="InterPro" id="IPR013749">
    <property type="entry name" value="PM/HMP-P_kinase-1"/>
</dbReference>
<dbReference type="KEGG" id="crx:CRECT_0129"/>
<dbReference type="SUPFAM" id="SSF53613">
    <property type="entry name" value="Ribokinase-like"/>
    <property type="match status" value="1"/>
</dbReference>
<protein>
    <recommendedName>
        <fullName evidence="2">hydroxymethylpyrimidine kinase</fullName>
        <ecNumber evidence="2">2.7.1.49</ecNumber>
    </recommendedName>
</protein>
<proteinExistence type="predicted"/>
<gene>
    <name evidence="4" type="primary">thiD</name>
    <name evidence="4" type="ORF">CRECT_0129</name>
</gene>
<dbReference type="CDD" id="cd01169">
    <property type="entry name" value="HMPP_kinase"/>
    <property type="match status" value="1"/>
</dbReference>
<dbReference type="UniPathway" id="UPA00060">
    <property type="reaction ID" value="UER00138"/>
</dbReference>
<dbReference type="PANTHER" id="PTHR20858">
    <property type="entry name" value="PHOSPHOMETHYLPYRIMIDINE KINASE"/>
    <property type="match status" value="1"/>
</dbReference>
<keyword evidence="4" id="KW-0418">Kinase</keyword>
<dbReference type="GO" id="GO:0009228">
    <property type="term" value="P:thiamine biosynthetic process"/>
    <property type="evidence" value="ECO:0007669"/>
    <property type="project" value="InterPro"/>
</dbReference>
<dbReference type="PANTHER" id="PTHR20858:SF17">
    <property type="entry name" value="HYDROXYMETHYLPYRIMIDINE_PHOSPHOMETHYLPYRIMIDINE KINASE THI20-RELATED"/>
    <property type="match status" value="1"/>
</dbReference>
<feature type="domain" description="Pyridoxamine kinase/Phosphomethylpyrimidine kinase" evidence="3">
    <location>
        <begin position="12"/>
        <end position="233"/>
    </location>
</feature>